<dbReference type="GO" id="GO:0140359">
    <property type="term" value="F:ABC-type transporter activity"/>
    <property type="evidence" value="ECO:0007669"/>
    <property type="project" value="InterPro"/>
</dbReference>
<dbReference type="InterPro" id="IPR027417">
    <property type="entry name" value="P-loop_NTPase"/>
</dbReference>
<evidence type="ECO:0000256" key="4">
    <source>
        <dbReference type="ARBA" id="ARBA00022840"/>
    </source>
</evidence>
<evidence type="ECO:0000256" key="6">
    <source>
        <dbReference type="ARBA" id="ARBA00023136"/>
    </source>
</evidence>
<dbReference type="EMBL" id="AFNH02000223">
    <property type="protein sequence ID" value="EZG79050.1"/>
    <property type="molecule type" value="Genomic_DNA"/>
</dbReference>
<feature type="region of interest" description="Disordered" evidence="7">
    <location>
        <begin position="560"/>
        <end position="592"/>
    </location>
</feature>
<keyword evidence="4 10" id="KW-0067">ATP-binding</keyword>
<dbReference type="PROSITE" id="PS00211">
    <property type="entry name" value="ABC_TRANSPORTER_1"/>
    <property type="match status" value="1"/>
</dbReference>
<accession>A0A023BB19</accession>
<evidence type="ECO:0000256" key="1">
    <source>
        <dbReference type="ARBA" id="ARBA00004141"/>
    </source>
</evidence>
<comment type="subcellular location">
    <subcellularLocation>
        <location evidence="1">Membrane</location>
        <topology evidence="1">Multi-pass membrane protein</topology>
    </subcellularLocation>
</comment>
<name>A0A023BB19_GRENI</name>
<dbReference type="SUPFAM" id="SSF52540">
    <property type="entry name" value="P-loop containing nucleoside triphosphate hydrolases"/>
    <property type="match status" value="1"/>
</dbReference>
<dbReference type="CDD" id="cd03263">
    <property type="entry name" value="ABC_subfamily_A"/>
    <property type="match status" value="1"/>
</dbReference>
<evidence type="ECO:0000256" key="2">
    <source>
        <dbReference type="ARBA" id="ARBA00022692"/>
    </source>
</evidence>
<keyword evidence="11" id="KW-1185">Reference proteome</keyword>
<dbReference type="OrthoDB" id="8061355at2759"/>
<evidence type="ECO:0000256" key="3">
    <source>
        <dbReference type="ARBA" id="ARBA00022741"/>
    </source>
</evidence>
<feature type="transmembrane region" description="Helical" evidence="8">
    <location>
        <begin position="227"/>
        <end position="251"/>
    </location>
</feature>
<dbReference type="InterPro" id="IPR003593">
    <property type="entry name" value="AAA+_ATPase"/>
</dbReference>
<dbReference type="GO" id="GO:0016887">
    <property type="term" value="F:ATP hydrolysis activity"/>
    <property type="evidence" value="ECO:0007669"/>
    <property type="project" value="InterPro"/>
</dbReference>
<dbReference type="PROSITE" id="PS50893">
    <property type="entry name" value="ABC_TRANSPORTER_2"/>
    <property type="match status" value="1"/>
</dbReference>
<feature type="transmembrane region" description="Helical" evidence="8">
    <location>
        <begin position="257"/>
        <end position="277"/>
    </location>
</feature>
<keyword evidence="3" id="KW-0547">Nucleotide-binding</keyword>
<dbReference type="InterPro" id="IPR003439">
    <property type="entry name" value="ABC_transporter-like_ATP-bd"/>
</dbReference>
<dbReference type="GO" id="GO:0016020">
    <property type="term" value="C:membrane"/>
    <property type="evidence" value="ECO:0007669"/>
    <property type="project" value="UniProtKB-SubCell"/>
</dbReference>
<dbReference type="Pfam" id="PF00005">
    <property type="entry name" value="ABC_tran"/>
    <property type="match status" value="1"/>
</dbReference>
<organism evidence="10 11">
    <name type="scientific">Gregarina niphandrodes</name>
    <name type="common">Septate eugregarine</name>
    <dbReference type="NCBI Taxonomy" id="110365"/>
    <lineage>
        <taxon>Eukaryota</taxon>
        <taxon>Sar</taxon>
        <taxon>Alveolata</taxon>
        <taxon>Apicomplexa</taxon>
        <taxon>Conoidasida</taxon>
        <taxon>Gregarinasina</taxon>
        <taxon>Eugregarinorida</taxon>
        <taxon>Gregarinidae</taxon>
        <taxon>Gregarina</taxon>
    </lineage>
</organism>
<comment type="caution">
    <text evidence="10">The sequence shown here is derived from an EMBL/GenBank/DDBJ whole genome shotgun (WGS) entry which is preliminary data.</text>
</comment>
<gene>
    <name evidence="10" type="ORF">GNI_029640</name>
</gene>
<keyword evidence="10" id="KW-0378">Hydrolase</keyword>
<dbReference type="Proteomes" id="UP000019763">
    <property type="component" value="Unassembled WGS sequence"/>
</dbReference>
<dbReference type="AlphaFoldDB" id="A0A023BB19"/>
<evidence type="ECO:0000256" key="8">
    <source>
        <dbReference type="SAM" id="Phobius"/>
    </source>
</evidence>
<dbReference type="Pfam" id="PF12698">
    <property type="entry name" value="ABC2_membrane_3"/>
    <property type="match status" value="1"/>
</dbReference>
<evidence type="ECO:0000313" key="11">
    <source>
        <dbReference type="Proteomes" id="UP000019763"/>
    </source>
</evidence>
<dbReference type="RefSeq" id="XP_011129134.1">
    <property type="nucleotide sequence ID" value="XM_011130832.1"/>
</dbReference>
<dbReference type="PANTHER" id="PTHR19229:SF250">
    <property type="entry name" value="ABC TRANSPORTER DOMAIN-CONTAINING PROTEIN-RELATED"/>
    <property type="match status" value="1"/>
</dbReference>
<protein>
    <submittedName>
        <fullName evidence="10">ATP-binding ABC transporter</fullName>
        <ecNumber evidence="10">3.6.3.28</ecNumber>
    </submittedName>
</protein>
<dbReference type="SMART" id="SM00382">
    <property type="entry name" value="AAA"/>
    <property type="match status" value="1"/>
</dbReference>
<feature type="region of interest" description="Disordered" evidence="7">
    <location>
        <begin position="401"/>
        <end position="442"/>
    </location>
</feature>
<dbReference type="EC" id="3.6.3.28" evidence="10"/>
<dbReference type="VEuPathDB" id="CryptoDB:GNI_029640"/>
<evidence type="ECO:0000256" key="5">
    <source>
        <dbReference type="ARBA" id="ARBA00022989"/>
    </source>
</evidence>
<feature type="non-terminal residue" evidence="10">
    <location>
        <position position="907"/>
    </location>
</feature>
<sequence length="907" mass="100267">MIDSYLWSKGTTALNSSHPSNWSSSTTQRTVGFFGQKQAYMACVFTFYLVHERSFQTRFAYYQLPFQLTVLSVVVAVLTMALVLERLTSAVLAICKRHILVTLRSPLTTIIEICYPAMATAVLLMLRSSDSDKPKQNTLRAGSGSEYICWSTIWATVFLSSNLKFVQTVMEEKESKVREFIQIYGASETAYWASHYLSIGLFAVVQSLLVCAVTMAFLGLSGVNNGFVTYVSLFCLIVCFEVSCVSTGILATSFTDSARASLFIFGTVYIVMMVPYLKAVHDVERGDSSRIGGWDMFMSPQSALVCGLDQLLGGFISPAAYDYEDISRCDTPQAVLYLLYLLDGLVYAMLGWYLHQIRPGQMGIPRRWDFIFRSSYWNKAEALQPRRKVWAQAQVFVPPQNQSDLFEPDDNDLPRLGHTSSRPPSRETLTPGRPPTDQLATYPSLGRLDENVAAHTNRPLHIGTHTRPAKSNESTIADLVRDTVGNENVNGINLNPQYSQVHGSEVNGRNIQGLKTSALNTSALDTSALNTSALNASALNASALNASALNASASLNMLGRSGGRISTTQSPGPSIRGTRERSKQGPAPGTPRMPLIIVDQVHKIYVTRRVSWQRLKNWVKRKLDIGLIQPPSGQHVLKGISFRVCAGQLVVFMGRNGSGASTLLSIIGGLQDATSGNVFISGHDIHRHVSAARRRIGYCPQTNFFLDRMTIGEQMSFAATLKGVPRHIANCDIEVTLRMLELYDKIDWLPHRLSHGEKKRVAIAMALIGNPRCIVIDDLSTGLDVLSRRVIWRTLRELKQNRAIVVSTHCPNEADFIADKLGVLEGGTLKALGSPLFLKTRFDDGYCLSLYDSGRIENLSSKLLSVIGDYSTDIVPASAYGIQLSYKLPYKCTRHIPTILQILEQKQ</sequence>
<proteinExistence type="predicted"/>
<dbReference type="InterPro" id="IPR026082">
    <property type="entry name" value="ABCA"/>
</dbReference>
<dbReference type="GO" id="GO:0005319">
    <property type="term" value="F:lipid transporter activity"/>
    <property type="evidence" value="ECO:0007669"/>
    <property type="project" value="TreeGrafter"/>
</dbReference>
<reference evidence="10" key="1">
    <citation type="submission" date="2013-12" db="EMBL/GenBank/DDBJ databases">
        <authorList>
            <person name="Omoto C.K."/>
            <person name="Sibley D."/>
            <person name="Venepally P."/>
            <person name="Hadjithomas M."/>
            <person name="Karamycheva S."/>
            <person name="Brunk B."/>
            <person name="Roos D."/>
            <person name="Caler E."/>
            <person name="Lorenzi H."/>
        </authorList>
    </citation>
    <scope>NUCLEOTIDE SEQUENCE</scope>
</reference>
<keyword evidence="5 8" id="KW-1133">Transmembrane helix</keyword>
<dbReference type="PANTHER" id="PTHR19229">
    <property type="entry name" value="ATP-BINDING CASSETTE TRANSPORTER SUBFAMILY A ABCA"/>
    <property type="match status" value="1"/>
</dbReference>
<evidence type="ECO:0000313" key="10">
    <source>
        <dbReference type="EMBL" id="EZG79050.1"/>
    </source>
</evidence>
<dbReference type="InterPro" id="IPR017871">
    <property type="entry name" value="ABC_transporter-like_CS"/>
</dbReference>
<feature type="transmembrane region" description="Helical" evidence="8">
    <location>
        <begin position="107"/>
        <end position="126"/>
    </location>
</feature>
<feature type="transmembrane region" description="Helical" evidence="8">
    <location>
        <begin position="62"/>
        <end position="84"/>
    </location>
</feature>
<keyword evidence="6 8" id="KW-0472">Membrane</keyword>
<feature type="transmembrane region" description="Helical" evidence="8">
    <location>
        <begin position="196"/>
        <end position="220"/>
    </location>
</feature>
<feature type="domain" description="ABC transporter" evidence="9">
    <location>
        <begin position="613"/>
        <end position="851"/>
    </location>
</feature>
<evidence type="ECO:0000256" key="7">
    <source>
        <dbReference type="SAM" id="MobiDB-lite"/>
    </source>
</evidence>
<keyword evidence="2 8" id="KW-0812">Transmembrane</keyword>
<dbReference type="eggNOG" id="KOG0059">
    <property type="taxonomic scope" value="Eukaryota"/>
</dbReference>
<dbReference type="Gene3D" id="3.40.50.300">
    <property type="entry name" value="P-loop containing nucleotide triphosphate hydrolases"/>
    <property type="match status" value="1"/>
</dbReference>
<evidence type="ECO:0000259" key="9">
    <source>
        <dbReference type="PROSITE" id="PS50893"/>
    </source>
</evidence>
<feature type="transmembrane region" description="Helical" evidence="8">
    <location>
        <begin position="334"/>
        <end position="354"/>
    </location>
</feature>
<dbReference type="InterPro" id="IPR013525">
    <property type="entry name" value="ABC2_TM"/>
</dbReference>
<dbReference type="GO" id="GO:0005524">
    <property type="term" value="F:ATP binding"/>
    <property type="evidence" value="ECO:0007669"/>
    <property type="project" value="UniProtKB-KW"/>
</dbReference>
<dbReference type="GeneID" id="22911254"/>